<keyword evidence="1" id="KW-1133">Transmembrane helix</keyword>
<dbReference type="AlphaFoldDB" id="A0AAW1VHI1"/>
<name>A0AAW1VHI1_9CUCU</name>
<evidence type="ECO:0000313" key="2">
    <source>
        <dbReference type="EMBL" id="KAK9892612.1"/>
    </source>
</evidence>
<dbReference type="EMBL" id="JARQZJ010000136">
    <property type="protein sequence ID" value="KAK9892612.1"/>
    <property type="molecule type" value="Genomic_DNA"/>
</dbReference>
<dbReference type="Proteomes" id="UP001431783">
    <property type="component" value="Unassembled WGS sequence"/>
</dbReference>
<gene>
    <name evidence="2" type="ORF">WA026_020992</name>
</gene>
<keyword evidence="3" id="KW-1185">Reference proteome</keyword>
<comment type="caution">
    <text evidence="2">The sequence shown here is derived from an EMBL/GenBank/DDBJ whole genome shotgun (WGS) entry which is preliminary data.</text>
</comment>
<sequence>MEKTWKFACVCFVSSFFKLCNGFPIHFERNIADPQIQVLSGVLAVIVTICTLLLIAGCLCCQRGTGFKFRQQYYKQIKGVAMGNTISSIIAQILVEHIKQKIMIKHENTFHPRFVDDCLVITTPENIQKIVQEFNSEHRGTFAV</sequence>
<proteinExistence type="predicted"/>
<evidence type="ECO:0000256" key="1">
    <source>
        <dbReference type="SAM" id="Phobius"/>
    </source>
</evidence>
<dbReference type="PANTHER" id="PTHR21301">
    <property type="entry name" value="REVERSE TRANSCRIPTASE"/>
    <property type="match status" value="1"/>
</dbReference>
<feature type="transmembrane region" description="Helical" evidence="1">
    <location>
        <begin position="38"/>
        <end position="61"/>
    </location>
</feature>
<reference evidence="2 3" key="1">
    <citation type="submission" date="2023-03" db="EMBL/GenBank/DDBJ databases">
        <title>Genome insight into feeding habits of ladybird beetles.</title>
        <authorList>
            <person name="Li H.-S."/>
            <person name="Huang Y.-H."/>
            <person name="Pang H."/>
        </authorList>
    </citation>
    <scope>NUCLEOTIDE SEQUENCE [LARGE SCALE GENOMIC DNA]</scope>
    <source>
        <strain evidence="2">SYSU_2023b</strain>
        <tissue evidence="2">Whole body</tissue>
    </source>
</reference>
<protein>
    <recommendedName>
        <fullName evidence="4">Reverse transcriptase domain-containing protein</fullName>
    </recommendedName>
</protein>
<keyword evidence="1" id="KW-0472">Membrane</keyword>
<evidence type="ECO:0000313" key="3">
    <source>
        <dbReference type="Proteomes" id="UP001431783"/>
    </source>
</evidence>
<organism evidence="2 3">
    <name type="scientific">Henosepilachna vigintioctopunctata</name>
    <dbReference type="NCBI Taxonomy" id="420089"/>
    <lineage>
        <taxon>Eukaryota</taxon>
        <taxon>Metazoa</taxon>
        <taxon>Ecdysozoa</taxon>
        <taxon>Arthropoda</taxon>
        <taxon>Hexapoda</taxon>
        <taxon>Insecta</taxon>
        <taxon>Pterygota</taxon>
        <taxon>Neoptera</taxon>
        <taxon>Endopterygota</taxon>
        <taxon>Coleoptera</taxon>
        <taxon>Polyphaga</taxon>
        <taxon>Cucujiformia</taxon>
        <taxon>Coccinelloidea</taxon>
        <taxon>Coccinellidae</taxon>
        <taxon>Epilachninae</taxon>
        <taxon>Epilachnini</taxon>
        <taxon>Henosepilachna</taxon>
    </lineage>
</organism>
<dbReference type="PANTHER" id="PTHR21301:SF10">
    <property type="entry name" value="REVERSE TRANSCRIPTASE DOMAIN-CONTAINING PROTEIN"/>
    <property type="match status" value="1"/>
</dbReference>
<evidence type="ECO:0008006" key="4">
    <source>
        <dbReference type="Google" id="ProtNLM"/>
    </source>
</evidence>
<accession>A0AAW1VHI1</accession>
<keyword evidence="1" id="KW-0812">Transmembrane</keyword>